<evidence type="ECO:0000256" key="1">
    <source>
        <dbReference type="ARBA" id="ARBA00022490"/>
    </source>
</evidence>
<keyword evidence="1" id="KW-0963">Cytoplasm</keyword>
<dbReference type="PANTHER" id="PTHR10758">
    <property type="entry name" value="26S PROTEASOME NON-ATPASE REGULATORY SUBUNIT 3/COP9 SIGNALOSOME COMPLEX SUBUNIT 3"/>
    <property type="match status" value="1"/>
</dbReference>
<feature type="compositionally biased region" description="Polar residues" evidence="2">
    <location>
        <begin position="473"/>
        <end position="483"/>
    </location>
</feature>
<organism evidence="4 5">
    <name type="scientific">Erysiphe neolycopersici</name>
    <dbReference type="NCBI Taxonomy" id="212602"/>
    <lineage>
        <taxon>Eukaryota</taxon>
        <taxon>Fungi</taxon>
        <taxon>Dikarya</taxon>
        <taxon>Ascomycota</taxon>
        <taxon>Pezizomycotina</taxon>
        <taxon>Leotiomycetes</taxon>
        <taxon>Erysiphales</taxon>
        <taxon>Erysiphaceae</taxon>
        <taxon>Erysiphe</taxon>
    </lineage>
</organism>
<dbReference type="STRING" id="212602.A0A420HNG8"/>
<feature type="region of interest" description="Disordered" evidence="2">
    <location>
        <begin position="461"/>
        <end position="484"/>
    </location>
</feature>
<proteinExistence type="predicted"/>
<protein>
    <submittedName>
        <fullName evidence="4">COP9 signalosome complex subunit 3</fullName>
    </submittedName>
</protein>
<dbReference type="PANTHER" id="PTHR10758:SF1">
    <property type="entry name" value="COP9 SIGNALOSOME COMPLEX SUBUNIT 3"/>
    <property type="match status" value="1"/>
</dbReference>
<evidence type="ECO:0000313" key="4">
    <source>
        <dbReference type="EMBL" id="RKF58995.1"/>
    </source>
</evidence>
<dbReference type="InterPro" id="IPR050756">
    <property type="entry name" value="CSN3"/>
</dbReference>
<dbReference type="Pfam" id="PF22788">
    <property type="entry name" value="COP9_hel_rpt"/>
    <property type="match status" value="1"/>
</dbReference>
<name>A0A420HNG8_9PEZI</name>
<dbReference type="EMBL" id="MCFK01006398">
    <property type="protein sequence ID" value="RKF58995.1"/>
    <property type="molecule type" value="Genomic_DNA"/>
</dbReference>
<feature type="domain" description="COP9 signalosome complex subunit 3 N-terminal helical repeats" evidence="3">
    <location>
        <begin position="44"/>
        <end position="289"/>
    </location>
</feature>
<evidence type="ECO:0000259" key="3">
    <source>
        <dbReference type="Pfam" id="PF22788"/>
    </source>
</evidence>
<dbReference type="OrthoDB" id="29061at2759"/>
<dbReference type="Proteomes" id="UP000286134">
    <property type="component" value="Unassembled WGS sequence"/>
</dbReference>
<dbReference type="GO" id="GO:0006511">
    <property type="term" value="P:ubiquitin-dependent protein catabolic process"/>
    <property type="evidence" value="ECO:0007669"/>
    <property type="project" value="TreeGrafter"/>
</dbReference>
<accession>A0A420HNG8</accession>
<gene>
    <name evidence="4" type="ORF">OnM2_063033</name>
</gene>
<sequence>MDNALSKLLSFPPHPPPPNPLTDYQYDEGIKEQIKAIKGLPAQTLLQKTSGGEHALDVINPAINTIPYSFVLLANTSRCSDATDCVSMEKVWEKIKLYLHLFDPRQIRYIGSEFSAIIETAIKFTQAMHQPDLAIIPVREAIIRLDPTGAVLTSNHLRLVRLVMESRNHNAMTPLLDKFILHVPDSNKLPEQKYLCSMSLSPSTYITPSSGLTKKLNYLEILEYFIFCGIASLGTRNWRSALRHFECAITYPVRDAVSKPMVEAYKKWVLTGVVLHGKMLALPKITSSIAAKAYHTLARPYENLARTFENDTASKLKTEAKLGEQLWATDCNSGLVNEVLASYQKFQIRNLGNIYCKLSLPEIHSQTTCARPDYEILSVIDTERLVLSMVSQGELSATISKAPPNPSILTFSLNGPVLMEQQVQQELAATKSRIQYISQEIKMTDRNLTHNKEYIKFLQKQKKASKQDDSDNENQAAGNTLNWNDVDELDEDIMGVY</sequence>
<keyword evidence="5" id="KW-1185">Reference proteome</keyword>
<dbReference type="InterPro" id="IPR055089">
    <property type="entry name" value="COP9_N"/>
</dbReference>
<evidence type="ECO:0000256" key="2">
    <source>
        <dbReference type="SAM" id="MobiDB-lite"/>
    </source>
</evidence>
<dbReference type="GO" id="GO:0008180">
    <property type="term" value="C:COP9 signalosome"/>
    <property type="evidence" value="ECO:0007669"/>
    <property type="project" value="TreeGrafter"/>
</dbReference>
<comment type="caution">
    <text evidence="4">The sequence shown here is derived from an EMBL/GenBank/DDBJ whole genome shotgun (WGS) entry which is preliminary data.</text>
</comment>
<evidence type="ECO:0000313" key="5">
    <source>
        <dbReference type="Proteomes" id="UP000286134"/>
    </source>
</evidence>
<dbReference type="AlphaFoldDB" id="A0A420HNG8"/>
<reference evidence="4 5" key="1">
    <citation type="journal article" date="2018" name="BMC Genomics">
        <title>Comparative genome analyses reveal sequence features reflecting distinct modes of host-adaptation between dicot and monocot powdery mildew.</title>
        <authorList>
            <person name="Wu Y."/>
            <person name="Ma X."/>
            <person name="Pan Z."/>
            <person name="Kale S.D."/>
            <person name="Song Y."/>
            <person name="King H."/>
            <person name="Zhang Q."/>
            <person name="Presley C."/>
            <person name="Deng X."/>
            <person name="Wei C.I."/>
            <person name="Xiao S."/>
        </authorList>
    </citation>
    <scope>NUCLEOTIDE SEQUENCE [LARGE SCALE GENOMIC DNA]</scope>
    <source>
        <strain evidence="4">UMSG2</strain>
    </source>
</reference>